<protein>
    <submittedName>
        <fullName evidence="2">Uncharacterized protein</fullName>
    </submittedName>
</protein>
<reference evidence="2" key="1">
    <citation type="journal article" date="2014" name="Front. Microbiol.">
        <title>High frequency of phylogenetically diverse reductive dehalogenase-homologous genes in deep subseafloor sedimentary metagenomes.</title>
        <authorList>
            <person name="Kawai M."/>
            <person name="Futagami T."/>
            <person name="Toyoda A."/>
            <person name="Takaki Y."/>
            <person name="Nishi S."/>
            <person name="Hori S."/>
            <person name="Arai W."/>
            <person name="Tsubouchi T."/>
            <person name="Morono Y."/>
            <person name="Uchiyama I."/>
            <person name="Ito T."/>
            <person name="Fujiyama A."/>
            <person name="Inagaki F."/>
            <person name="Takami H."/>
        </authorList>
    </citation>
    <scope>NUCLEOTIDE SEQUENCE</scope>
    <source>
        <strain evidence="2">Expedition CK06-06</strain>
    </source>
</reference>
<organism evidence="2">
    <name type="scientific">marine sediment metagenome</name>
    <dbReference type="NCBI Taxonomy" id="412755"/>
    <lineage>
        <taxon>unclassified sequences</taxon>
        <taxon>metagenomes</taxon>
        <taxon>ecological metagenomes</taxon>
    </lineage>
</organism>
<gene>
    <name evidence="2" type="ORF">S01H1_13429</name>
</gene>
<name>X0TI37_9ZZZZ</name>
<accession>X0TI37</accession>
<proteinExistence type="predicted"/>
<dbReference type="Gene3D" id="3.40.50.300">
    <property type="entry name" value="P-loop containing nucleotide triphosphate hydrolases"/>
    <property type="match status" value="1"/>
</dbReference>
<feature type="region of interest" description="Disordered" evidence="1">
    <location>
        <begin position="16"/>
        <end position="37"/>
    </location>
</feature>
<dbReference type="AlphaFoldDB" id="X0TI37"/>
<dbReference type="EMBL" id="BARS01006928">
    <property type="protein sequence ID" value="GAF75760.1"/>
    <property type="molecule type" value="Genomic_DNA"/>
</dbReference>
<dbReference type="InterPro" id="IPR027417">
    <property type="entry name" value="P-loop_NTPase"/>
</dbReference>
<dbReference type="SUPFAM" id="SSF52540">
    <property type="entry name" value="P-loop containing nucleoside triphosphate hydrolases"/>
    <property type="match status" value="1"/>
</dbReference>
<evidence type="ECO:0000256" key="1">
    <source>
        <dbReference type="SAM" id="MobiDB-lite"/>
    </source>
</evidence>
<sequence length="229" mass="26382">MEHISKILPGVSQQNIPKSKNFSYENPGDDPNYVEPTAEERRSNWLLGYGGVTDLQNTFDKMRQPVGFEETFSAFKNIAEGKTEWYMLLVYGGAGNGKSKCCEAVVITLYDRGIKAKREKWSDIIRFTLKASLGKKQPDKLPYEEQFERLRDKKYLIIDDVGMGSTGGNWEWGELEDIVDYRLEHKLFTIITTNLDIKNIPPRIVSRLRASRCRLIRNKATDQRPLEVQ</sequence>
<comment type="caution">
    <text evidence="2">The sequence shown here is derived from an EMBL/GenBank/DDBJ whole genome shotgun (WGS) entry which is preliminary data.</text>
</comment>
<evidence type="ECO:0000313" key="2">
    <source>
        <dbReference type="EMBL" id="GAF75760.1"/>
    </source>
</evidence>